<name>A0ABX2B2J2_9BACT</name>
<sequence>MSVISVIIPIYNASRYLPRCLDGILEQTFTKWQLLLVDDGSTDCSLDICNDYANKDNRIKVFHKENEGVSIARQYGLDKVCTPYFIFCDADDYVEPDYLEKLYDAITSNCADMVICRYKEEYKTRTVIPELPETDINGLIHNFLNDKVWGITWNKLYRIDITKQHNIQFIPGLQMWEDLSFTIDYLLQAHKIAFVQKPLYHYVMYNEGSITRHEDFKKKNDRIIAIRHIEQSMRDANVLKVFHESLVIDKYHIISVTYKGYGKQRRKYFLNAFPEIFDDQYFKKKHFIIYILIKTHSIRLLYFKYLYDTILKWLRKRIKALFIK</sequence>
<comment type="caution">
    <text evidence="4">The sequence shown here is derived from an EMBL/GenBank/DDBJ whole genome shotgun (WGS) entry which is preliminary data.</text>
</comment>
<evidence type="ECO:0000313" key="5">
    <source>
        <dbReference type="Proteomes" id="UP000820977"/>
    </source>
</evidence>
<dbReference type="Proteomes" id="UP000820977">
    <property type="component" value="Unassembled WGS sequence"/>
</dbReference>
<dbReference type="RefSeq" id="WP_172345204.1">
    <property type="nucleotide sequence ID" value="NZ_CATJFF010000028.1"/>
</dbReference>
<evidence type="ECO:0000259" key="3">
    <source>
        <dbReference type="Pfam" id="PF00535"/>
    </source>
</evidence>
<dbReference type="CDD" id="cd00761">
    <property type="entry name" value="Glyco_tranf_GTA_type"/>
    <property type="match status" value="1"/>
</dbReference>
<evidence type="ECO:0000256" key="2">
    <source>
        <dbReference type="ARBA" id="ARBA00022679"/>
    </source>
</evidence>
<organism evidence="4 5">
    <name type="scientific">Xylanibacter caecicola</name>
    <dbReference type="NCBI Taxonomy" id="2736294"/>
    <lineage>
        <taxon>Bacteria</taxon>
        <taxon>Pseudomonadati</taxon>
        <taxon>Bacteroidota</taxon>
        <taxon>Bacteroidia</taxon>
        <taxon>Bacteroidales</taxon>
        <taxon>Prevotellaceae</taxon>
        <taxon>Xylanibacter</taxon>
    </lineage>
</organism>
<evidence type="ECO:0000256" key="1">
    <source>
        <dbReference type="ARBA" id="ARBA00022676"/>
    </source>
</evidence>
<reference evidence="4 5" key="1">
    <citation type="submission" date="2020-05" db="EMBL/GenBank/DDBJ databases">
        <title>Distinct polysaccharide utilization as determinants for interspecies competition between intestinal Prevotella spp.</title>
        <authorList>
            <person name="Galvez E.J.C."/>
            <person name="Iljazovic A."/>
            <person name="Strowig T."/>
        </authorList>
    </citation>
    <scope>NUCLEOTIDE SEQUENCE [LARGE SCALE GENOMIC DNA]</scope>
    <source>
        <strain evidence="4 5">PCHR</strain>
    </source>
</reference>
<keyword evidence="1" id="KW-0328">Glycosyltransferase</keyword>
<gene>
    <name evidence="4" type="ORF">HPS54_09475</name>
</gene>
<dbReference type="Gene3D" id="3.90.550.10">
    <property type="entry name" value="Spore Coat Polysaccharide Biosynthesis Protein SpsA, Chain A"/>
    <property type="match status" value="1"/>
</dbReference>
<accession>A0ABX2B2J2</accession>
<dbReference type="Pfam" id="PF00535">
    <property type="entry name" value="Glycos_transf_2"/>
    <property type="match status" value="1"/>
</dbReference>
<keyword evidence="5" id="KW-1185">Reference proteome</keyword>
<dbReference type="EMBL" id="JABKKJ010000016">
    <property type="protein sequence ID" value="NPE25739.1"/>
    <property type="molecule type" value="Genomic_DNA"/>
</dbReference>
<dbReference type="PANTHER" id="PTHR22916">
    <property type="entry name" value="GLYCOSYLTRANSFERASE"/>
    <property type="match status" value="1"/>
</dbReference>
<dbReference type="InterPro" id="IPR001173">
    <property type="entry name" value="Glyco_trans_2-like"/>
</dbReference>
<proteinExistence type="predicted"/>
<protein>
    <submittedName>
        <fullName evidence="4">Glycosyltransferase</fullName>
    </submittedName>
</protein>
<dbReference type="PANTHER" id="PTHR22916:SF51">
    <property type="entry name" value="GLYCOSYLTRANSFERASE EPSH-RELATED"/>
    <property type="match status" value="1"/>
</dbReference>
<keyword evidence="2" id="KW-0808">Transferase</keyword>
<dbReference type="InterPro" id="IPR029044">
    <property type="entry name" value="Nucleotide-diphossugar_trans"/>
</dbReference>
<dbReference type="SUPFAM" id="SSF53448">
    <property type="entry name" value="Nucleotide-diphospho-sugar transferases"/>
    <property type="match status" value="1"/>
</dbReference>
<feature type="domain" description="Glycosyltransferase 2-like" evidence="3">
    <location>
        <begin position="5"/>
        <end position="131"/>
    </location>
</feature>
<evidence type="ECO:0000313" key="4">
    <source>
        <dbReference type="EMBL" id="NPE25739.1"/>
    </source>
</evidence>